<dbReference type="AlphaFoldDB" id="A0A0S3QSL7"/>
<dbReference type="Pfam" id="PF00795">
    <property type="entry name" value="CN_hydrolase"/>
    <property type="match status" value="1"/>
</dbReference>
<dbReference type="Gene3D" id="3.60.110.10">
    <property type="entry name" value="Carbon-nitrogen hydrolase"/>
    <property type="match status" value="1"/>
</dbReference>
<dbReference type="SUPFAM" id="SSF56317">
    <property type="entry name" value="Carbon-nitrogen hydrolase"/>
    <property type="match status" value="1"/>
</dbReference>
<dbReference type="PANTHER" id="PTHR23088:SF27">
    <property type="entry name" value="DEAMINATED GLUTATHIONE AMIDASE"/>
    <property type="match status" value="1"/>
</dbReference>
<keyword evidence="3" id="KW-1185">Reference proteome</keyword>
<reference evidence="3" key="1">
    <citation type="journal article" date="2018" name="Science">
        <title>A primordial and reversible TCA cycle in a facultatively chemolithoautotrophic thermophile.</title>
        <authorList>
            <person name="Nunoura T."/>
            <person name="Chikaraishi Y."/>
            <person name="Izaki R."/>
            <person name="Suwa T."/>
            <person name="Sato T."/>
            <person name="Harada T."/>
            <person name="Mori K."/>
            <person name="Kato Y."/>
            <person name="Miyazaki M."/>
            <person name="Shimamura S."/>
            <person name="Yanagawa K."/>
            <person name="Shuto A."/>
            <person name="Ohkouchi N."/>
            <person name="Fujita N."/>
            <person name="Takaki Y."/>
            <person name="Atomi H."/>
            <person name="Takai K."/>
        </authorList>
    </citation>
    <scope>NUCLEOTIDE SEQUENCE [LARGE SCALE GENOMIC DNA]</scope>
    <source>
        <strain evidence="3">DSM 17441 / JCM 13301 / NBRC 103674 / ABI70S6</strain>
    </source>
</reference>
<dbReference type="InterPro" id="IPR003010">
    <property type="entry name" value="C-N_Hydrolase"/>
</dbReference>
<accession>A0A0S3QSL7</accession>
<dbReference type="Proteomes" id="UP000063234">
    <property type="component" value="Chromosome"/>
</dbReference>
<gene>
    <name evidence="2" type="primary">mtnU</name>
    <name evidence="2" type="ORF">TST_0503</name>
</gene>
<evidence type="ECO:0000259" key="1">
    <source>
        <dbReference type="PROSITE" id="PS50263"/>
    </source>
</evidence>
<protein>
    <submittedName>
        <fullName evidence="2">Carbon-nitrogen hydrolase family protein</fullName>
    </submittedName>
</protein>
<organism evidence="2 3">
    <name type="scientific">Thermosulfidibacter takaii (strain DSM 17441 / JCM 13301 / NBRC 103674 / ABI70S6)</name>
    <dbReference type="NCBI Taxonomy" id="1298851"/>
    <lineage>
        <taxon>Bacteria</taxon>
        <taxon>Pseudomonadati</taxon>
        <taxon>Thermosulfidibacterota</taxon>
        <taxon>Thermosulfidibacteria</taxon>
        <taxon>Thermosulfidibacterales</taxon>
        <taxon>Thermosulfidibacteraceae</taxon>
    </lineage>
</organism>
<dbReference type="PROSITE" id="PS50263">
    <property type="entry name" value="CN_HYDROLASE"/>
    <property type="match status" value="1"/>
</dbReference>
<name>A0A0S3QSL7_THET7</name>
<dbReference type="EMBL" id="AP013035">
    <property type="protein sequence ID" value="BAT71310.1"/>
    <property type="molecule type" value="Genomic_DNA"/>
</dbReference>
<dbReference type="PANTHER" id="PTHR23088">
    <property type="entry name" value="NITRILASE-RELATED"/>
    <property type="match status" value="1"/>
</dbReference>
<dbReference type="RefSeq" id="WP_068549232.1">
    <property type="nucleotide sequence ID" value="NZ_AP013035.1"/>
</dbReference>
<evidence type="ECO:0000313" key="3">
    <source>
        <dbReference type="Proteomes" id="UP000063234"/>
    </source>
</evidence>
<dbReference type="InterPro" id="IPR036526">
    <property type="entry name" value="C-N_Hydrolase_sf"/>
</dbReference>
<dbReference type="OrthoDB" id="9811121at2"/>
<keyword evidence="2" id="KW-0378">Hydrolase</keyword>
<dbReference type="KEGG" id="ttk:TST_0503"/>
<dbReference type="GO" id="GO:0016787">
    <property type="term" value="F:hydrolase activity"/>
    <property type="evidence" value="ECO:0007669"/>
    <property type="project" value="UniProtKB-KW"/>
</dbReference>
<feature type="domain" description="CN hydrolase" evidence="1">
    <location>
        <begin position="1"/>
        <end position="231"/>
    </location>
</feature>
<sequence length="256" mass="29213">MKVNIGLGQIPLSHEREEIALSILKEGISRKLDIIALPEMWLTGFNPYDTNLVHSEAFLEQVLDFSKNCNSIIIPGSFPEREKDRIFNTAFVVHKGEIIHKRRKLYPFEPMGETKYFAPGDYPKVLEINNIRVGIAICYELRFPDIFLSLMLQEPDIVIVVAQWPINRVEHWQTLLKARAIEGQYFVAGVNIVGEKGKLVFPGCSSIYHPLGNLMMNAEDKMGLFTCKVDLEETIEYRKAIPVLKDIKRAKLNGVI</sequence>
<evidence type="ECO:0000313" key="2">
    <source>
        <dbReference type="EMBL" id="BAT71310.1"/>
    </source>
</evidence>
<dbReference type="STRING" id="1298851.TST_0503"/>
<proteinExistence type="predicted"/>